<sequence>MNHDITKEGGGSFGLTLNAIDVGDTIVYYVGAYAKGPHKADALKAYEAGLCFLYQRKLPDGQFAYTAAKKKTLDAKNTR</sequence>
<evidence type="ECO:0000313" key="4">
    <source>
        <dbReference type="EMBL" id="CAB4190119.1"/>
    </source>
</evidence>
<dbReference type="EMBL" id="LR796628">
    <property type="protein sequence ID" value="CAB4156217.1"/>
    <property type="molecule type" value="Genomic_DNA"/>
</dbReference>
<protein>
    <submittedName>
        <fullName evidence="1">Uncharacterized protein</fullName>
    </submittedName>
</protein>
<evidence type="ECO:0000313" key="5">
    <source>
        <dbReference type="EMBL" id="CAB4196023.1"/>
    </source>
</evidence>
<evidence type="ECO:0000313" key="2">
    <source>
        <dbReference type="EMBL" id="CAB4169382.1"/>
    </source>
</evidence>
<dbReference type="EMBL" id="LR797241">
    <property type="protein sequence ID" value="CAB4196023.1"/>
    <property type="molecule type" value="Genomic_DNA"/>
</dbReference>
<evidence type="ECO:0000313" key="7">
    <source>
        <dbReference type="EMBL" id="CAB5226646.1"/>
    </source>
</evidence>
<name>A0A6J5NBT9_9CAUD</name>
<accession>A0A6J5NBT9</accession>
<proteinExistence type="predicted"/>
<reference evidence="1" key="1">
    <citation type="submission" date="2020-04" db="EMBL/GenBank/DDBJ databases">
        <authorList>
            <person name="Chiriac C."/>
            <person name="Salcher M."/>
            <person name="Ghai R."/>
            <person name="Kavagutti S V."/>
        </authorList>
    </citation>
    <scope>NUCLEOTIDE SEQUENCE</scope>
</reference>
<organism evidence="1">
    <name type="scientific">uncultured Caudovirales phage</name>
    <dbReference type="NCBI Taxonomy" id="2100421"/>
    <lineage>
        <taxon>Viruses</taxon>
        <taxon>Duplodnaviria</taxon>
        <taxon>Heunggongvirae</taxon>
        <taxon>Uroviricota</taxon>
        <taxon>Caudoviricetes</taxon>
        <taxon>Peduoviridae</taxon>
        <taxon>Maltschvirus</taxon>
        <taxon>Maltschvirus maltsch</taxon>
    </lineage>
</organism>
<dbReference type="EMBL" id="LR797154">
    <property type="protein sequence ID" value="CAB4190119.1"/>
    <property type="molecule type" value="Genomic_DNA"/>
</dbReference>
<dbReference type="EMBL" id="LR796846">
    <property type="protein sequence ID" value="CAB4169382.1"/>
    <property type="molecule type" value="Genomic_DNA"/>
</dbReference>
<dbReference type="EMBL" id="LR797015">
    <property type="protein sequence ID" value="CAB4181342.1"/>
    <property type="molecule type" value="Genomic_DNA"/>
</dbReference>
<evidence type="ECO:0000313" key="6">
    <source>
        <dbReference type="EMBL" id="CAB4210901.1"/>
    </source>
</evidence>
<evidence type="ECO:0000313" key="3">
    <source>
        <dbReference type="EMBL" id="CAB4181342.1"/>
    </source>
</evidence>
<evidence type="ECO:0000313" key="1">
    <source>
        <dbReference type="EMBL" id="CAB4156217.1"/>
    </source>
</evidence>
<gene>
    <name evidence="3" type="ORF">UFOVP1064_27</name>
    <name evidence="4" type="ORF">UFOVP1197_36</name>
    <name evidence="5" type="ORF">UFOVP1294_54</name>
    <name evidence="6" type="ORF">UFOVP1412_57</name>
    <name evidence="7" type="ORF">UFOVP1515_14</name>
    <name evidence="1" type="ORF">UFOVP659_48</name>
    <name evidence="2" type="ORF">UFOVP885_27</name>
</gene>
<dbReference type="EMBL" id="LR798365">
    <property type="protein sequence ID" value="CAB5226646.1"/>
    <property type="molecule type" value="Genomic_DNA"/>
</dbReference>
<dbReference type="EMBL" id="LR797365">
    <property type="protein sequence ID" value="CAB4210901.1"/>
    <property type="molecule type" value="Genomic_DNA"/>
</dbReference>